<dbReference type="KEGG" id="chya:V22_02960"/>
<dbReference type="RefSeq" id="WP_145259147.1">
    <property type="nucleotide sequence ID" value="NZ_CP036316.1"/>
</dbReference>
<dbReference type="AlphaFoldDB" id="A0A517T3Z0"/>
<feature type="compositionally biased region" description="Acidic residues" evidence="1">
    <location>
        <begin position="542"/>
        <end position="558"/>
    </location>
</feature>
<accession>A0A517T3Z0</accession>
<dbReference type="Proteomes" id="UP000319976">
    <property type="component" value="Chromosome"/>
</dbReference>
<evidence type="ECO:0008006" key="4">
    <source>
        <dbReference type="Google" id="ProtNLM"/>
    </source>
</evidence>
<dbReference type="InterPro" id="IPR011990">
    <property type="entry name" value="TPR-like_helical_dom_sf"/>
</dbReference>
<keyword evidence="3" id="KW-1185">Reference proteome</keyword>
<proteinExistence type="predicted"/>
<organism evidence="2 3">
    <name type="scientific">Calycomorphotria hydatis</name>
    <dbReference type="NCBI Taxonomy" id="2528027"/>
    <lineage>
        <taxon>Bacteria</taxon>
        <taxon>Pseudomonadati</taxon>
        <taxon>Planctomycetota</taxon>
        <taxon>Planctomycetia</taxon>
        <taxon>Planctomycetales</taxon>
        <taxon>Planctomycetaceae</taxon>
        <taxon>Calycomorphotria</taxon>
    </lineage>
</organism>
<dbReference type="Gene3D" id="1.25.40.10">
    <property type="entry name" value="Tetratricopeptide repeat domain"/>
    <property type="match status" value="1"/>
</dbReference>
<evidence type="ECO:0000256" key="1">
    <source>
        <dbReference type="SAM" id="MobiDB-lite"/>
    </source>
</evidence>
<dbReference type="OrthoDB" id="212511at2"/>
<protein>
    <recommendedName>
        <fullName evidence="4">Tetratricopeptide repeat protein</fullName>
    </recommendedName>
</protein>
<dbReference type="EMBL" id="CP036316">
    <property type="protein sequence ID" value="QDT63096.1"/>
    <property type="molecule type" value="Genomic_DNA"/>
</dbReference>
<gene>
    <name evidence="2" type="ORF">V22_02960</name>
</gene>
<sequence>MNSTPLALRRFSLSLPVFLSGLLLLWGTAGCWKPPVEIIEDESVSVEDCNELLDNVLPLMEPEILGQRGDRTRVVQLLNQWIESPGCDFSSLSESLDEEDLALLNSKLPSEAIERIQLLRFVDPDVGHVRDRLFDRTMTEGVATTADGDAARVRALFDHVVRNVALVGDPSDALPLSTYDIRLFGRARAEDRAWVFGDLLKQLRLDSFIIRPQQGPDEAWWVGVAIGSDILLFDMTAGIPVPSREPESSEDLSAAILATTLAITPATLAEAVADPTILTDYRPDLEPIAAEEFKPPRIELIASLSDWTAAMDVLEQSLPGEMAVLLYEPLHDTEAGKGLINRVADAGGDLLDANDITIWNYPEQQIEAAANLSETNQQRFRIRSLAFDAPLEEGEGGKMVPVGAQRVARQNQLAGRYNLAVSKYTLARIDFQTARVGVELPVDLRMMINGAGDDAFYWIAACQFARGKYPVVITTCENYIKEGGAWIDEARRLIVLSVAAQGNLAEAVKLADEFLTAYPNEIGLRVLRDKWQAKLDGNAEKETEEEVTEETEEENSEE</sequence>
<reference evidence="2 3" key="1">
    <citation type="submission" date="2019-02" db="EMBL/GenBank/DDBJ databases">
        <title>Deep-cultivation of Planctomycetes and their phenomic and genomic characterization uncovers novel biology.</title>
        <authorList>
            <person name="Wiegand S."/>
            <person name="Jogler M."/>
            <person name="Boedeker C."/>
            <person name="Pinto D."/>
            <person name="Vollmers J."/>
            <person name="Rivas-Marin E."/>
            <person name="Kohn T."/>
            <person name="Peeters S.H."/>
            <person name="Heuer A."/>
            <person name="Rast P."/>
            <person name="Oberbeckmann S."/>
            <person name="Bunk B."/>
            <person name="Jeske O."/>
            <person name="Meyerdierks A."/>
            <person name="Storesund J.E."/>
            <person name="Kallscheuer N."/>
            <person name="Luecker S."/>
            <person name="Lage O.M."/>
            <person name="Pohl T."/>
            <person name="Merkel B.J."/>
            <person name="Hornburger P."/>
            <person name="Mueller R.-W."/>
            <person name="Bruemmer F."/>
            <person name="Labrenz M."/>
            <person name="Spormann A.M."/>
            <person name="Op den Camp H."/>
            <person name="Overmann J."/>
            <person name="Amann R."/>
            <person name="Jetten M.S.M."/>
            <person name="Mascher T."/>
            <person name="Medema M.H."/>
            <person name="Devos D.P."/>
            <person name="Kaster A.-K."/>
            <person name="Ovreas L."/>
            <person name="Rohde M."/>
            <person name="Galperin M.Y."/>
            <person name="Jogler C."/>
        </authorList>
    </citation>
    <scope>NUCLEOTIDE SEQUENCE [LARGE SCALE GENOMIC DNA]</scope>
    <source>
        <strain evidence="2 3">V22</strain>
    </source>
</reference>
<evidence type="ECO:0000313" key="3">
    <source>
        <dbReference type="Proteomes" id="UP000319976"/>
    </source>
</evidence>
<evidence type="ECO:0000313" key="2">
    <source>
        <dbReference type="EMBL" id="QDT63096.1"/>
    </source>
</evidence>
<name>A0A517T3Z0_9PLAN</name>
<feature type="region of interest" description="Disordered" evidence="1">
    <location>
        <begin position="537"/>
        <end position="558"/>
    </location>
</feature>